<proteinExistence type="predicted"/>
<evidence type="ECO:0000313" key="1">
    <source>
        <dbReference type="EMBL" id="MBA8847728.1"/>
    </source>
</evidence>
<name>A0A839EDL2_9MICO</name>
<accession>A0A839EDL2</accession>
<evidence type="ECO:0000313" key="2">
    <source>
        <dbReference type="Proteomes" id="UP000585905"/>
    </source>
</evidence>
<dbReference type="EMBL" id="JACGWX010000002">
    <property type="protein sequence ID" value="MBA8847728.1"/>
    <property type="molecule type" value="Genomic_DNA"/>
</dbReference>
<dbReference type="Proteomes" id="UP000585905">
    <property type="component" value="Unassembled WGS sequence"/>
</dbReference>
<comment type="caution">
    <text evidence="1">The sequence shown here is derived from an EMBL/GenBank/DDBJ whole genome shotgun (WGS) entry which is preliminary data.</text>
</comment>
<sequence>MIAPSPSPSMDDAVTVLRAHASITNRTIRAFANAISARELEVSALQSRAPH</sequence>
<gene>
    <name evidence="1" type="ORF">FHX53_001313</name>
</gene>
<reference evidence="1 2" key="1">
    <citation type="submission" date="2020-07" db="EMBL/GenBank/DDBJ databases">
        <title>Sequencing the genomes of 1000 actinobacteria strains.</title>
        <authorList>
            <person name="Klenk H.-P."/>
        </authorList>
    </citation>
    <scope>NUCLEOTIDE SEQUENCE [LARGE SCALE GENOMIC DNA]</scope>
    <source>
        <strain evidence="1 2">DSM 19663</strain>
    </source>
</reference>
<organism evidence="1 2">
    <name type="scientific">Microcella alkalica</name>
    <dbReference type="NCBI Taxonomy" id="355930"/>
    <lineage>
        <taxon>Bacteria</taxon>
        <taxon>Bacillati</taxon>
        <taxon>Actinomycetota</taxon>
        <taxon>Actinomycetes</taxon>
        <taxon>Micrococcales</taxon>
        <taxon>Microbacteriaceae</taxon>
        <taxon>Microcella</taxon>
    </lineage>
</organism>
<protein>
    <submittedName>
        <fullName evidence="1">Uncharacterized protein</fullName>
    </submittedName>
</protein>
<dbReference type="AlphaFoldDB" id="A0A839EDL2"/>
<keyword evidence="2" id="KW-1185">Reference proteome</keyword>